<dbReference type="PANTHER" id="PTHR47482">
    <property type="entry name" value="OS11G0632001 PROTEIN"/>
    <property type="match status" value="1"/>
</dbReference>
<dbReference type="Pfam" id="PF03101">
    <property type="entry name" value="FAR1"/>
    <property type="match status" value="1"/>
</dbReference>
<dbReference type="PROSITE" id="PS50966">
    <property type="entry name" value="ZF_SWIM"/>
    <property type="match status" value="1"/>
</dbReference>
<evidence type="ECO:0000256" key="3">
    <source>
        <dbReference type="ARBA" id="ARBA00022833"/>
    </source>
</evidence>
<protein>
    <recommendedName>
        <fullName evidence="5">SWIM-type domain-containing protein</fullName>
    </recommendedName>
</protein>
<dbReference type="EMBL" id="CM000880">
    <property type="protein sequence ID" value="KQK16915.2"/>
    <property type="molecule type" value="Genomic_DNA"/>
</dbReference>
<dbReference type="Gramene" id="KQK16915">
    <property type="protein sequence ID" value="KQK16915"/>
    <property type="gene ID" value="BRADI_1g31406v3"/>
</dbReference>
<dbReference type="InterPro" id="IPR004330">
    <property type="entry name" value="FAR1_DNA_bnd_dom"/>
</dbReference>
<gene>
    <name evidence="6" type="ORF">BRADI_1g31406v3</name>
</gene>
<evidence type="ECO:0000259" key="5">
    <source>
        <dbReference type="PROSITE" id="PS50966"/>
    </source>
</evidence>
<dbReference type="PANTHER" id="PTHR47482:SF24">
    <property type="entry name" value="PROTEIN FAR1-RELATED SEQUENCE"/>
    <property type="match status" value="1"/>
</dbReference>
<dbReference type="ExpressionAtlas" id="A0A0Q3JGD3">
    <property type="expression patterns" value="baseline"/>
</dbReference>
<keyword evidence="2 4" id="KW-0863">Zinc-finger</keyword>
<feature type="non-terminal residue" evidence="6">
    <location>
        <position position="494"/>
    </location>
</feature>
<dbReference type="OrthoDB" id="689460at2759"/>
<dbReference type="EnsemblPlants" id="KQK16915">
    <property type="protein sequence ID" value="KQK16915"/>
    <property type="gene ID" value="BRADI_1g31406v3"/>
</dbReference>
<sequence length="494" mass="56650">MDILRMGDFDLNECPVELNVAVGIEEGYGTTSFALYCTQKLPDKDTHQYEGDCGESHNANANAVDNLIHERHQSIDAPGEVHIEEQYDGEEALSQPQEPFLGMRFDTLLCARNHYNAYALKLGFSIRSNTSRSSESLNLKVAVHISLKSEGDSDEESELDEHAFAKGKKVVKKRRRETIKQTNCKARMMVKLIDFRWEVTYFIGEHNHPLTAKPSLTKYLRRMMCLMSSFYGSGLLVPYRTKAISNYRSKLRSQMKGCDMAETISYFSDKKLDDPNFYFSVLLDDEQRSTQRSEGFNAVLKRYVNPHNSILNFVHQYEKIQLKILVKEGGNDYRTDHLKVQTWSSYPIEKAKFEMIGRYNVKHLGGDVYKLVRNKKYSCNYGTRTYKVVARIEEASYSCECCKFLKYGLLCCHILKIFTRCSVDEILEHYILQRWTQQAIQGENAGASEGDQPDVMPEQSEKQIRLANLSVQFGKFAKFASASAASKEIAKKHM</sequence>
<dbReference type="Pfam" id="PF04434">
    <property type="entry name" value="SWIM"/>
    <property type="match status" value="1"/>
</dbReference>
<evidence type="ECO:0000256" key="4">
    <source>
        <dbReference type="PROSITE-ProRule" id="PRU00325"/>
    </source>
</evidence>
<evidence type="ECO:0000313" key="7">
    <source>
        <dbReference type="EnsemblPlants" id="KQK16915"/>
    </source>
</evidence>
<dbReference type="GO" id="GO:0008270">
    <property type="term" value="F:zinc ion binding"/>
    <property type="evidence" value="ECO:0007669"/>
    <property type="project" value="UniProtKB-KW"/>
</dbReference>
<accession>A0A0Q3JGD3</accession>
<proteinExistence type="predicted"/>
<evidence type="ECO:0000313" key="6">
    <source>
        <dbReference type="EMBL" id="KQK16915.2"/>
    </source>
</evidence>
<reference evidence="6 7" key="1">
    <citation type="journal article" date="2010" name="Nature">
        <title>Genome sequencing and analysis of the model grass Brachypodium distachyon.</title>
        <authorList>
            <consortium name="International Brachypodium Initiative"/>
        </authorList>
    </citation>
    <scope>NUCLEOTIDE SEQUENCE [LARGE SCALE GENOMIC DNA]</scope>
    <source>
        <strain evidence="6 7">Bd21</strain>
    </source>
</reference>
<reference evidence="6" key="2">
    <citation type="submission" date="2017-06" db="EMBL/GenBank/DDBJ databases">
        <title>WGS assembly of Brachypodium distachyon.</title>
        <authorList>
            <consortium name="The International Brachypodium Initiative"/>
            <person name="Lucas S."/>
            <person name="Harmon-Smith M."/>
            <person name="Lail K."/>
            <person name="Tice H."/>
            <person name="Grimwood J."/>
            <person name="Bruce D."/>
            <person name="Barry K."/>
            <person name="Shu S."/>
            <person name="Lindquist E."/>
            <person name="Wang M."/>
            <person name="Pitluck S."/>
            <person name="Vogel J.P."/>
            <person name="Garvin D.F."/>
            <person name="Mockler T.C."/>
            <person name="Schmutz J."/>
            <person name="Rokhsar D."/>
            <person name="Bevan M.W."/>
        </authorList>
    </citation>
    <scope>NUCLEOTIDE SEQUENCE</scope>
    <source>
        <strain evidence="6">Bd21</strain>
    </source>
</reference>
<keyword evidence="8" id="KW-1185">Reference proteome</keyword>
<dbReference type="InterPro" id="IPR007527">
    <property type="entry name" value="Znf_SWIM"/>
</dbReference>
<evidence type="ECO:0000256" key="2">
    <source>
        <dbReference type="ARBA" id="ARBA00022771"/>
    </source>
</evidence>
<dbReference type="SMART" id="SM00575">
    <property type="entry name" value="ZnF_PMZ"/>
    <property type="match status" value="1"/>
</dbReference>
<dbReference type="InParanoid" id="A0A0Q3JGD3"/>
<dbReference type="AlphaFoldDB" id="A0A0Q3JGD3"/>
<keyword evidence="1" id="KW-0479">Metal-binding</keyword>
<dbReference type="STRING" id="15368.A0A0Q3JGD3"/>
<dbReference type="Proteomes" id="UP000008810">
    <property type="component" value="Chromosome 1"/>
</dbReference>
<dbReference type="InterPro" id="IPR006564">
    <property type="entry name" value="Znf_PMZ"/>
</dbReference>
<reference evidence="7" key="3">
    <citation type="submission" date="2018-08" db="UniProtKB">
        <authorList>
            <consortium name="EnsemblPlants"/>
        </authorList>
    </citation>
    <scope>IDENTIFICATION</scope>
    <source>
        <strain evidence="7">cv. Bd21</strain>
    </source>
</reference>
<name>A0A0Q3JGD3_BRADI</name>
<feature type="domain" description="SWIM-type" evidence="5">
    <location>
        <begin position="386"/>
        <end position="422"/>
    </location>
</feature>
<organism evidence="6">
    <name type="scientific">Brachypodium distachyon</name>
    <name type="common">Purple false brome</name>
    <name type="synonym">Trachynia distachya</name>
    <dbReference type="NCBI Taxonomy" id="15368"/>
    <lineage>
        <taxon>Eukaryota</taxon>
        <taxon>Viridiplantae</taxon>
        <taxon>Streptophyta</taxon>
        <taxon>Embryophyta</taxon>
        <taxon>Tracheophyta</taxon>
        <taxon>Spermatophyta</taxon>
        <taxon>Magnoliopsida</taxon>
        <taxon>Liliopsida</taxon>
        <taxon>Poales</taxon>
        <taxon>Poaceae</taxon>
        <taxon>BOP clade</taxon>
        <taxon>Pooideae</taxon>
        <taxon>Stipodae</taxon>
        <taxon>Brachypodieae</taxon>
        <taxon>Brachypodium</taxon>
    </lineage>
</organism>
<keyword evidence="3" id="KW-0862">Zinc</keyword>
<evidence type="ECO:0000256" key="1">
    <source>
        <dbReference type="ARBA" id="ARBA00022723"/>
    </source>
</evidence>
<evidence type="ECO:0000313" key="8">
    <source>
        <dbReference type="Proteomes" id="UP000008810"/>
    </source>
</evidence>